<gene>
    <name evidence="1" type="ORF">RclHR1_10970003</name>
</gene>
<dbReference type="Proteomes" id="UP000247702">
    <property type="component" value="Unassembled WGS sequence"/>
</dbReference>
<accession>A0A2Z6Q7K3</accession>
<protein>
    <submittedName>
        <fullName evidence="1">Uncharacterized protein</fullName>
    </submittedName>
</protein>
<evidence type="ECO:0000313" key="2">
    <source>
        <dbReference type="Proteomes" id="UP000247702"/>
    </source>
</evidence>
<reference evidence="1 2" key="1">
    <citation type="submission" date="2017-11" db="EMBL/GenBank/DDBJ databases">
        <title>The genome of Rhizophagus clarus HR1 reveals common genetic basis of auxotrophy among arbuscular mycorrhizal fungi.</title>
        <authorList>
            <person name="Kobayashi Y."/>
        </authorList>
    </citation>
    <scope>NUCLEOTIDE SEQUENCE [LARGE SCALE GENOMIC DNA]</scope>
    <source>
        <strain evidence="1 2">HR1</strain>
    </source>
</reference>
<proteinExistence type="predicted"/>
<dbReference type="EMBL" id="BEXD01000110">
    <property type="protein sequence ID" value="GBB84342.1"/>
    <property type="molecule type" value="Genomic_DNA"/>
</dbReference>
<sequence>MGPEFRSGPVQKSFIGGLLSGRSGPSYFESPELEADQRWTPSRDGPDLRLSGCLLKEFEVIGFPDVYQTNFED</sequence>
<dbReference type="AlphaFoldDB" id="A0A2Z6Q7K3"/>
<keyword evidence="2" id="KW-1185">Reference proteome</keyword>
<comment type="caution">
    <text evidence="1">The sequence shown here is derived from an EMBL/GenBank/DDBJ whole genome shotgun (WGS) entry which is preliminary data.</text>
</comment>
<name>A0A2Z6Q7K3_9GLOM</name>
<evidence type="ECO:0000313" key="1">
    <source>
        <dbReference type="EMBL" id="GBB84342.1"/>
    </source>
</evidence>
<organism evidence="1 2">
    <name type="scientific">Rhizophagus clarus</name>
    <dbReference type="NCBI Taxonomy" id="94130"/>
    <lineage>
        <taxon>Eukaryota</taxon>
        <taxon>Fungi</taxon>
        <taxon>Fungi incertae sedis</taxon>
        <taxon>Mucoromycota</taxon>
        <taxon>Glomeromycotina</taxon>
        <taxon>Glomeromycetes</taxon>
        <taxon>Glomerales</taxon>
        <taxon>Glomeraceae</taxon>
        <taxon>Rhizophagus</taxon>
    </lineage>
</organism>